<keyword evidence="4" id="KW-1185">Reference proteome</keyword>
<feature type="compositionally biased region" description="Polar residues" evidence="1">
    <location>
        <begin position="30"/>
        <end position="39"/>
    </location>
</feature>
<feature type="transmembrane region" description="Helical" evidence="2">
    <location>
        <begin position="71"/>
        <end position="96"/>
    </location>
</feature>
<gene>
    <name evidence="3" type="ORF">H6G05_01120</name>
</gene>
<feature type="transmembrane region" description="Helical" evidence="2">
    <location>
        <begin position="127"/>
        <end position="144"/>
    </location>
</feature>
<protein>
    <submittedName>
        <fullName evidence="3">Uncharacterized protein</fullName>
    </submittedName>
</protein>
<proteinExistence type="predicted"/>
<dbReference type="RefSeq" id="WP_190575534.1">
    <property type="nucleotide sequence ID" value="NZ_CAWPQU010000001.1"/>
</dbReference>
<feature type="region of interest" description="Disordered" evidence="1">
    <location>
        <begin position="1"/>
        <end position="39"/>
    </location>
</feature>
<evidence type="ECO:0000313" key="3">
    <source>
        <dbReference type="EMBL" id="MBD2315448.1"/>
    </source>
</evidence>
<keyword evidence="2" id="KW-0472">Membrane</keyword>
<evidence type="ECO:0000256" key="2">
    <source>
        <dbReference type="SAM" id="Phobius"/>
    </source>
</evidence>
<feature type="transmembrane region" description="Helical" evidence="2">
    <location>
        <begin position="150"/>
        <end position="171"/>
    </location>
</feature>
<keyword evidence="2" id="KW-0812">Transmembrane</keyword>
<name>A0ABR8C5J6_9CYAN</name>
<organism evidence="3 4">
    <name type="scientific">Phormidium tenue FACHB-1050</name>
    <dbReference type="NCBI Taxonomy" id="2692857"/>
    <lineage>
        <taxon>Bacteria</taxon>
        <taxon>Bacillati</taxon>
        <taxon>Cyanobacteriota</taxon>
        <taxon>Cyanophyceae</taxon>
        <taxon>Oscillatoriophycideae</taxon>
        <taxon>Oscillatoriales</taxon>
        <taxon>Oscillatoriaceae</taxon>
        <taxon>Phormidium</taxon>
    </lineage>
</organism>
<evidence type="ECO:0000256" key="1">
    <source>
        <dbReference type="SAM" id="MobiDB-lite"/>
    </source>
</evidence>
<dbReference type="Proteomes" id="UP000618445">
    <property type="component" value="Unassembled WGS sequence"/>
</dbReference>
<evidence type="ECO:0000313" key="4">
    <source>
        <dbReference type="Proteomes" id="UP000618445"/>
    </source>
</evidence>
<accession>A0ABR8C5J6</accession>
<comment type="caution">
    <text evidence="3">The sequence shown here is derived from an EMBL/GenBank/DDBJ whole genome shotgun (WGS) entry which is preliminary data.</text>
</comment>
<sequence length="206" mass="23083">MADTDDAENQRIAAEQSPNTSDPSKFDAKNPNTLKSLSSPRFGKSKFSLPKLKFPKFKLPKPEVSFKKINFLWMWLVIILISYMCMGYFLSILLTIPARRDLAIAGFVIISLLPLLSAFADYALMKWSYLISGFLIVGGLVFLVRLKFYLLVVAIVAWVGLTAIAFVGDFLTKKRKLWMAIAILTAPCLIGLGIGHQMWRLAASWS</sequence>
<feature type="transmembrane region" description="Helical" evidence="2">
    <location>
        <begin position="102"/>
        <end position="120"/>
    </location>
</feature>
<dbReference type="EMBL" id="JACJQY010000001">
    <property type="protein sequence ID" value="MBD2315448.1"/>
    <property type="molecule type" value="Genomic_DNA"/>
</dbReference>
<feature type="transmembrane region" description="Helical" evidence="2">
    <location>
        <begin position="178"/>
        <end position="199"/>
    </location>
</feature>
<reference evidence="3 4" key="1">
    <citation type="journal article" date="2020" name="ISME J.">
        <title>Comparative genomics reveals insights into cyanobacterial evolution and habitat adaptation.</title>
        <authorList>
            <person name="Chen M.Y."/>
            <person name="Teng W.K."/>
            <person name="Zhao L."/>
            <person name="Hu C.X."/>
            <person name="Zhou Y.K."/>
            <person name="Han B.P."/>
            <person name="Song L.R."/>
            <person name="Shu W.S."/>
        </authorList>
    </citation>
    <scope>NUCLEOTIDE SEQUENCE [LARGE SCALE GENOMIC DNA]</scope>
    <source>
        <strain evidence="3 4">FACHB-1050</strain>
    </source>
</reference>
<keyword evidence="2" id="KW-1133">Transmembrane helix</keyword>